<keyword evidence="5" id="KW-1185">Reference proteome</keyword>
<keyword evidence="2 4" id="KW-0808">Transferase</keyword>
<feature type="domain" description="Methyltransferase" evidence="3">
    <location>
        <begin position="37"/>
        <end position="124"/>
    </location>
</feature>
<dbReference type="PANTHER" id="PTHR43861:SF1">
    <property type="entry name" value="TRANS-ACONITATE 2-METHYLTRANSFERASE"/>
    <property type="match status" value="1"/>
</dbReference>
<keyword evidence="1 4" id="KW-0489">Methyltransferase</keyword>
<dbReference type="Pfam" id="PF13649">
    <property type="entry name" value="Methyltransf_25"/>
    <property type="match status" value="1"/>
</dbReference>
<dbReference type="GO" id="GO:0032259">
    <property type="term" value="P:methylation"/>
    <property type="evidence" value="ECO:0007669"/>
    <property type="project" value="UniProtKB-KW"/>
</dbReference>
<name>A0A328VN92_9CHLR</name>
<dbReference type="CDD" id="cd02440">
    <property type="entry name" value="AdoMet_MTases"/>
    <property type="match status" value="1"/>
</dbReference>
<dbReference type="Proteomes" id="UP000248706">
    <property type="component" value="Unassembled WGS sequence"/>
</dbReference>
<dbReference type="PANTHER" id="PTHR43861">
    <property type="entry name" value="TRANS-ACONITATE 2-METHYLTRANSFERASE-RELATED"/>
    <property type="match status" value="1"/>
</dbReference>
<organism evidence="4 5">
    <name type="scientific">Thermogemmatispora tikiterensis</name>
    <dbReference type="NCBI Taxonomy" id="1825093"/>
    <lineage>
        <taxon>Bacteria</taxon>
        <taxon>Bacillati</taxon>
        <taxon>Chloroflexota</taxon>
        <taxon>Ktedonobacteria</taxon>
        <taxon>Thermogemmatisporales</taxon>
        <taxon>Thermogemmatisporaceae</taxon>
        <taxon>Thermogemmatispora</taxon>
    </lineage>
</organism>
<proteinExistence type="predicted"/>
<protein>
    <submittedName>
        <fullName evidence="4">Methyltransferase type 11</fullName>
    </submittedName>
</protein>
<dbReference type="GO" id="GO:0008168">
    <property type="term" value="F:methyltransferase activity"/>
    <property type="evidence" value="ECO:0007669"/>
    <property type="project" value="UniProtKB-KW"/>
</dbReference>
<gene>
    <name evidence="4" type="ORF">A4R35_13740</name>
</gene>
<dbReference type="Gene3D" id="3.40.50.150">
    <property type="entry name" value="Vaccinia Virus protein VP39"/>
    <property type="match status" value="1"/>
</dbReference>
<evidence type="ECO:0000256" key="1">
    <source>
        <dbReference type="ARBA" id="ARBA00022603"/>
    </source>
</evidence>
<reference evidence="4 5" key="1">
    <citation type="submission" date="2016-08" db="EMBL/GenBank/DDBJ databases">
        <title>Analysis of Carbohydrate Active Enzymes in Thermogemmatispora T81 Reveals Carbohydrate Degradation Ability.</title>
        <authorList>
            <person name="Tomazini A."/>
            <person name="Lal S."/>
            <person name="Stott M."/>
            <person name="Henrissat B."/>
            <person name="Polikarpov I."/>
            <person name="Sparling R."/>
            <person name="Levin D.B."/>
        </authorList>
    </citation>
    <scope>NUCLEOTIDE SEQUENCE [LARGE SCALE GENOMIC DNA]</scope>
    <source>
        <strain evidence="4 5">T81</strain>
    </source>
</reference>
<dbReference type="RefSeq" id="WP_112430309.1">
    <property type="nucleotide sequence ID" value="NZ_MCIF01000002.1"/>
</dbReference>
<dbReference type="SUPFAM" id="SSF53335">
    <property type="entry name" value="S-adenosyl-L-methionine-dependent methyltransferases"/>
    <property type="match status" value="1"/>
</dbReference>
<dbReference type="OrthoDB" id="9783256at2"/>
<accession>A0A328VN92</accession>
<dbReference type="EMBL" id="MCIF01000002">
    <property type="protein sequence ID" value="RAQ96604.1"/>
    <property type="molecule type" value="Genomic_DNA"/>
</dbReference>
<comment type="caution">
    <text evidence="4">The sequence shown here is derived from an EMBL/GenBank/DDBJ whole genome shotgun (WGS) entry which is preliminary data.</text>
</comment>
<evidence type="ECO:0000313" key="4">
    <source>
        <dbReference type="EMBL" id="RAQ96604.1"/>
    </source>
</evidence>
<dbReference type="InterPro" id="IPR029063">
    <property type="entry name" value="SAM-dependent_MTases_sf"/>
</dbReference>
<dbReference type="AlphaFoldDB" id="A0A328VN92"/>
<dbReference type="InterPro" id="IPR041698">
    <property type="entry name" value="Methyltransf_25"/>
</dbReference>
<evidence type="ECO:0000259" key="3">
    <source>
        <dbReference type="Pfam" id="PF13649"/>
    </source>
</evidence>
<evidence type="ECO:0000313" key="5">
    <source>
        <dbReference type="Proteomes" id="UP000248706"/>
    </source>
</evidence>
<sequence length="254" mass="28307">MAASDWNAALYDAKHAFVFAYGSSLVELLAPRPGELILDVGCGTGHLTATMARSGAQVVGLDRSPAMIEVARQHYPDLEWHLGDIRSFLYPRPFDAIFSNATLHWIPEAEAVAEALARLLKPGGRLVLEMGGRGNVAALCAAVQEVLQEQLAVTPPNPWYFPALGEYAALLEAHGFEVQAAWLFERPTVLEEGERGLRLWLEMFGSALLEAVPVERREEVLVAIETKARPVLFREKEGHWELDYRRLRLLARRL</sequence>
<evidence type="ECO:0000256" key="2">
    <source>
        <dbReference type="ARBA" id="ARBA00022679"/>
    </source>
</evidence>